<dbReference type="InterPro" id="IPR013783">
    <property type="entry name" value="Ig-like_fold"/>
</dbReference>
<feature type="region of interest" description="Disordered" evidence="1">
    <location>
        <begin position="268"/>
        <end position="291"/>
    </location>
</feature>
<evidence type="ECO:0000259" key="3">
    <source>
        <dbReference type="PROSITE" id="PS50853"/>
    </source>
</evidence>
<dbReference type="GO" id="GO:0006893">
    <property type="term" value="P:Golgi to plasma membrane transport"/>
    <property type="evidence" value="ECO:0007669"/>
    <property type="project" value="TreeGrafter"/>
</dbReference>
<dbReference type="GO" id="GO:0000747">
    <property type="term" value="P:conjugation with cellular fusion"/>
    <property type="evidence" value="ECO:0007669"/>
    <property type="project" value="TreeGrafter"/>
</dbReference>
<dbReference type="GO" id="GO:0046983">
    <property type="term" value="F:protein dimerization activity"/>
    <property type="evidence" value="ECO:0007669"/>
    <property type="project" value="InterPro"/>
</dbReference>
<dbReference type="SUPFAM" id="SSF49265">
    <property type="entry name" value="Fibronectin type III"/>
    <property type="match status" value="1"/>
</dbReference>
<accession>A0A507CHV0</accession>
<feature type="compositionally biased region" description="Gly residues" evidence="1">
    <location>
        <begin position="278"/>
        <end position="291"/>
    </location>
</feature>
<dbReference type="SMART" id="SM00060">
    <property type="entry name" value="FN3"/>
    <property type="match status" value="1"/>
</dbReference>
<dbReference type="Gene3D" id="3.40.50.10190">
    <property type="entry name" value="BRCT domain"/>
    <property type="match status" value="1"/>
</dbReference>
<feature type="domain" description="Fibronectin type-III" evidence="3">
    <location>
        <begin position="82"/>
        <end position="174"/>
    </location>
</feature>
<dbReference type="Pfam" id="PF16893">
    <property type="entry name" value="fn3_2"/>
    <property type="match status" value="1"/>
</dbReference>
<dbReference type="Gene3D" id="2.60.40.10">
    <property type="entry name" value="Immunoglobulins"/>
    <property type="match status" value="1"/>
</dbReference>
<dbReference type="PANTHER" id="PTHR47351:SF1">
    <property type="entry name" value="CHITIN BIOSYNTHESIS PROTEIN CHS5"/>
    <property type="match status" value="1"/>
</dbReference>
<proteinExistence type="predicted"/>
<dbReference type="InterPro" id="IPR052827">
    <property type="entry name" value="CHS_Export/Cell_Fusion_Reg"/>
</dbReference>
<feature type="domain" description="BRCT" evidence="2">
    <location>
        <begin position="169"/>
        <end position="258"/>
    </location>
</feature>
<dbReference type="EMBL" id="QEAM01000545">
    <property type="protein sequence ID" value="TPX38909.1"/>
    <property type="molecule type" value="Genomic_DNA"/>
</dbReference>
<evidence type="ECO:0000256" key="1">
    <source>
        <dbReference type="SAM" id="MobiDB-lite"/>
    </source>
</evidence>
<dbReference type="SUPFAM" id="SSF52113">
    <property type="entry name" value="BRCT domain"/>
    <property type="match status" value="1"/>
</dbReference>
<dbReference type="GO" id="GO:0034044">
    <property type="term" value="C:exomer complex"/>
    <property type="evidence" value="ECO:0007669"/>
    <property type="project" value="TreeGrafter"/>
</dbReference>
<dbReference type="InterPro" id="IPR031669">
    <property type="entry name" value="Fn3_2"/>
</dbReference>
<comment type="caution">
    <text evidence="4">The sequence shown here is derived from an EMBL/GenBank/DDBJ whole genome shotgun (WGS) entry which is preliminary data.</text>
</comment>
<dbReference type="Pfam" id="PF16892">
    <property type="entry name" value="CHS5_N"/>
    <property type="match status" value="1"/>
</dbReference>
<name>A0A507CHV0_9FUNG</name>
<dbReference type="InterPro" id="IPR036116">
    <property type="entry name" value="FN3_sf"/>
</dbReference>
<dbReference type="InterPro" id="IPR031673">
    <property type="entry name" value="Chs5_N"/>
</dbReference>
<dbReference type="InterPro" id="IPR036420">
    <property type="entry name" value="BRCT_dom_sf"/>
</dbReference>
<protein>
    <recommendedName>
        <fullName evidence="6">BRCT domain-containing protein</fullName>
    </recommendedName>
</protein>
<dbReference type="Gene3D" id="6.20.120.50">
    <property type="match status" value="1"/>
</dbReference>
<dbReference type="CDD" id="cd00063">
    <property type="entry name" value="FN3"/>
    <property type="match status" value="1"/>
</dbReference>
<dbReference type="PROSITE" id="PS50172">
    <property type="entry name" value="BRCT"/>
    <property type="match status" value="1"/>
</dbReference>
<dbReference type="CDD" id="cd17742">
    <property type="entry name" value="BRCT_CHS5_like"/>
    <property type="match status" value="1"/>
</dbReference>
<gene>
    <name evidence="4" type="ORF">SeLEV6574_g07523</name>
</gene>
<organism evidence="4 5">
    <name type="scientific">Synchytrium endobioticum</name>
    <dbReference type="NCBI Taxonomy" id="286115"/>
    <lineage>
        <taxon>Eukaryota</taxon>
        <taxon>Fungi</taxon>
        <taxon>Fungi incertae sedis</taxon>
        <taxon>Chytridiomycota</taxon>
        <taxon>Chytridiomycota incertae sedis</taxon>
        <taxon>Chytridiomycetes</taxon>
        <taxon>Synchytriales</taxon>
        <taxon>Synchytriaceae</taxon>
        <taxon>Synchytrium</taxon>
    </lineage>
</organism>
<dbReference type="VEuPathDB" id="FungiDB:SeMB42_g07892"/>
<dbReference type="PROSITE" id="PS50853">
    <property type="entry name" value="FN3"/>
    <property type="match status" value="1"/>
</dbReference>
<evidence type="ECO:0000259" key="2">
    <source>
        <dbReference type="PROSITE" id="PS50172"/>
    </source>
</evidence>
<dbReference type="GO" id="GO:0005802">
    <property type="term" value="C:trans-Golgi network"/>
    <property type="evidence" value="ECO:0007669"/>
    <property type="project" value="TreeGrafter"/>
</dbReference>
<evidence type="ECO:0000313" key="4">
    <source>
        <dbReference type="EMBL" id="TPX38909.1"/>
    </source>
</evidence>
<evidence type="ECO:0000313" key="5">
    <source>
        <dbReference type="Proteomes" id="UP000320475"/>
    </source>
</evidence>
<dbReference type="InterPro" id="IPR003961">
    <property type="entry name" value="FN3_dom"/>
</dbReference>
<dbReference type="SMART" id="SM00292">
    <property type="entry name" value="BRCT"/>
    <property type="match status" value="1"/>
</dbReference>
<dbReference type="Proteomes" id="UP000320475">
    <property type="component" value="Unassembled WGS sequence"/>
</dbReference>
<reference evidence="4 5" key="1">
    <citation type="journal article" date="2019" name="Sci. Rep.">
        <title>Comparative genomics of chytrid fungi reveal insights into the obligate biotrophic and pathogenic lifestyle of Synchytrium endobioticum.</title>
        <authorList>
            <person name="van de Vossenberg B.T.L.H."/>
            <person name="Warris S."/>
            <person name="Nguyen H.D.T."/>
            <person name="van Gent-Pelzer M.P.E."/>
            <person name="Joly D.L."/>
            <person name="van de Geest H.C."/>
            <person name="Bonants P.J.M."/>
            <person name="Smith D.S."/>
            <person name="Levesque C.A."/>
            <person name="van der Lee T.A.J."/>
        </authorList>
    </citation>
    <scope>NUCLEOTIDE SEQUENCE [LARGE SCALE GENOMIC DNA]</scope>
    <source>
        <strain evidence="4 5">LEV6574</strain>
    </source>
</reference>
<dbReference type="InterPro" id="IPR001357">
    <property type="entry name" value="BRCT_dom"/>
</dbReference>
<evidence type="ECO:0008006" key="6">
    <source>
        <dbReference type="Google" id="ProtNLM"/>
    </source>
</evidence>
<dbReference type="AlphaFoldDB" id="A0A507CHV0"/>
<dbReference type="Pfam" id="PF12738">
    <property type="entry name" value="PTCB-BRCT"/>
    <property type="match status" value="1"/>
</dbReference>
<dbReference type="OrthoDB" id="245697at2759"/>
<sequence length="291" mass="31669">MSVATQEVTSVQFTVGKLDAGMAILLSPDHHLVEFPATILPEGITTGSIVNLTIERNEDEERRLREEFVSIQEDIFKQFSTPPEPPTISLKSVTQTSITIQWKPLKLHSADLRGIDVYRSGQKLSIQVPGFSTSCKLSGLDVAHDYEIWISLRTSAGILVSNRVNVKTHTLENLSGINISFAAIPHEGEVEALQALLKRIGANWTDELTTDNTHLVCSQARGPKYERAVEWNIPVVSPDFLRACETNGKVQPAHLYYVMPAAKSGSPELSGAGNSGAYSGGPVGGGQRTTY</sequence>
<dbReference type="PANTHER" id="PTHR47351">
    <property type="entry name" value="CHITIN BIOSYNTHESIS PROTEIN CHS5"/>
    <property type="match status" value="1"/>
</dbReference>